<dbReference type="OrthoDB" id="277832at2759"/>
<keyword evidence="2" id="KW-1185">Reference proteome</keyword>
<comment type="caution">
    <text evidence="1">The sequence shown here is derived from an EMBL/GenBank/DDBJ whole genome shotgun (WGS) entry which is preliminary data.</text>
</comment>
<sequence>MDPLPHDSEMRMESEWNNGAIIVSRCCPDEQEMLSAIAEGVEGVYRVHQIPIDQDRDFQPKKKQRRIGSCPPMVASPIDAPLNLLLLS</sequence>
<dbReference type="EMBL" id="JAPQKS010000002">
    <property type="protein sequence ID" value="KAJ5246397.1"/>
    <property type="molecule type" value="Genomic_DNA"/>
</dbReference>
<accession>A0A9W9TX10</accession>
<reference evidence="1" key="1">
    <citation type="submission" date="2022-11" db="EMBL/GenBank/DDBJ databases">
        <authorList>
            <person name="Petersen C."/>
        </authorList>
    </citation>
    <scope>NUCLEOTIDE SEQUENCE</scope>
    <source>
        <strain evidence="1">IBT 19713</strain>
    </source>
</reference>
<dbReference type="GeneID" id="83197980"/>
<dbReference type="AlphaFoldDB" id="A0A9W9TX10"/>
<proteinExistence type="predicted"/>
<dbReference type="RefSeq" id="XP_058333818.1">
    <property type="nucleotide sequence ID" value="XM_058470677.1"/>
</dbReference>
<protein>
    <submittedName>
        <fullName evidence="1">Uncharacterized protein</fullName>
    </submittedName>
</protein>
<organism evidence="1 2">
    <name type="scientific">Penicillium chermesinum</name>
    <dbReference type="NCBI Taxonomy" id="63820"/>
    <lineage>
        <taxon>Eukaryota</taxon>
        <taxon>Fungi</taxon>
        <taxon>Dikarya</taxon>
        <taxon>Ascomycota</taxon>
        <taxon>Pezizomycotina</taxon>
        <taxon>Eurotiomycetes</taxon>
        <taxon>Eurotiomycetidae</taxon>
        <taxon>Eurotiales</taxon>
        <taxon>Aspergillaceae</taxon>
        <taxon>Penicillium</taxon>
    </lineage>
</organism>
<gene>
    <name evidence="1" type="ORF">N7468_001380</name>
</gene>
<dbReference type="Proteomes" id="UP001150941">
    <property type="component" value="Unassembled WGS sequence"/>
</dbReference>
<reference evidence="1" key="2">
    <citation type="journal article" date="2023" name="IMA Fungus">
        <title>Comparative genomic study of the Penicillium genus elucidates a diverse pangenome and 15 lateral gene transfer events.</title>
        <authorList>
            <person name="Petersen C."/>
            <person name="Sorensen T."/>
            <person name="Nielsen M.R."/>
            <person name="Sondergaard T.E."/>
            <person name="Sorensen J.L."/>
            <person name="Fitzpatrick D.A."/>
            <person name="Frisvad J.C."/>
            <person name="Nielsen K.L."/>
        </authorList>
    </citation>
    <scope>NUCLEOTIDE SEQUENCE</scope>
    <source>
        <strain evidence="1">IBT 19713</strain>
    </source>
</reference>
<evidence type="ECO:0000313" key="2">
    <source>
        <dbReference type="Proteomes" id="UP001150941"/>
    </source>
</evidence>
<evidence type="ECO:0000313" key="1">
    <source>
        <dbReference type="EMBL" id="KAJ5246397.1"/>
    </source>
</evidence>
<name>A0A9W9TX10_9EURO</name>